<protein>
    <submittedName>
        <fullName evidence="1">Uncharacterized protein</fullName>
    </submittedName>
</protein>
<evidence type="ECO:0000313" key="2">
    <source>
        <dbReference type="Proteomes" id="UP001054945"/>
    </source>
</evidence>
<organism evidence="1 2">
    <name type="scientific">Caerostris extrusa</name>
    <name type="common">Bark spider</name>
    <name type="synonym">Caerostris bankana</name>
    <dbReference type="NCBI Taxonomy" id="172846"/>
    <lineage>
        <taxon>Eukaryota</taxon>
        <taxon>Metazoa</taxon>
        <taxon>Ecdysozoa</taxon>
        <taxon>Arthropoda</taxon>
        <taxon>Chelicerata</taxon>
        <taxon>Arachnida</taxon>
        <taxon>Araneae</taxon>
        <taxon>Araneomorphae</taxon>
        <taxon>Entelegynae</taxon>
        <taxon>Araneoidea</taxon>
        <taxon>Araneidae</taxon>
        <taxon>Caerostris</taxon>
    </lineage>
</organism>
<comment type="caution">
    <text evidence="1">The sequence shown here is derived from an EMBL/GenBank/DDBJ whole genome shotgun (WGS) entry which is preliminary data.</text>
</comment>
<keyword evidence="2" id="KW-1185">Reference proteome</keyword>
<proteinExistence type="predicted"/>
<dbReference type="Proteomes" id="UP001054945">
    <property type="component" value="Unassembled WGS sequence"/>
</dbReference>
<sequence>MLQSDFERAISYIYSTGPSPKMRRSTPTTCSRPAINRTMVQLTFRKPGAIRLPVRSDEPLLVSSRKPSDIRHVQEGLLKTNDGEMGNLNTNKPLFHRVLFSTDIFPGTFKKTKPHRTSDGFPLRSSRMKVRIGKLG</sequence>
<dbReference type="EMBL" id="BPLR01011148">
    <property type="protein sequence ID" value="GIY44485.1"/>
    <property type="molecule type" value="Genomic_DNA"/>
</dbReference>
<reference evidence="1 2" key="1">
    <citation type="submission" date="2021-06" db="EMBL/GenBank/DDBJ databases">
        <title>Caerostris extrusa draft genome.</title>
        <authorList>
            <person name="Kono N."/>
            <person name="Arakawa K."/>
        </authorList>
    </citation>
    <scope>NUCLEOTIDE SEQUENCE [LARGE SCALE GENOMIC DNA]</scope>
</reference>
<name>A0AAV4TEG0_CAEEX</name>
<dbReference type="AlphaFoldDB" id="A0AAV4TEG0"/>
<gene>
    <name evidence="1" type="ORF">CEXT_68991</name>
</gene>
<accession>A0AAV4TEG0</accession>
<evidence type="ECO:0000313" key="1">
    <source>
        <dbReference type="EMBL" id="GIY44485.1"/>
    </source>
</evidence>